<dbReference type="InterPro" id="IPR014729">
    <property type="entry name" value="Rossmann-like_a/b/a_fold"/>
</dbReference>
<evidence type="ECO:0000259" key="3">
    <source>
        <dbReference type="Pfam" id="PF01467"/>
    </source>
</evidence>
<dbReference type="InterPro" id="IPR050385">
    <property type="entry name" value="Archaeal_FAD_synthase"/>
</dbReference>
<dbReference type="InterPro" id="IPR004821">
    <property type="entry name" value="Cyt_trans-like"/>
</dbReference>
<keyword evidence="1" id="KW-0808">Transferase</keyword>
<protein>
    <submittedName>
        <fullName evidence="4">Cytidyltransferase-like protein</fullName>
    </submittedName>
</protein>
<reference evidence="4" key="1">
    <citation type="submission" date="2018-10" db="EMBL/GenBank/DDBJ databases">
        <title>Iterative Subtractive Binning of Freshwater Chronoseries Metagenomes Recovers Nearly Complete Genomes from over Four Hundred Novel Species.</title>
        <authorList>
            <person name="Rodriguez-R L.M."/>
            <person name="Tsementzi D."/>
            <person name="Luo C."/>
            <person name="Konstantinidis K.T."/>
        </authorList>
    </citation>
    <scope>NUCLEOTIDE SEQUENCE</scope>
    <source>
        <strain evidence="4">WB5_2A_028</strain>
    </source>
</reference>
<dbReference type="Pfam" id="PF01467">
    <property type="entry name" value="CTP_transf_like"/>
    <property type="match status" value="1"/>
</dbReference>
<dbReference type="EMBL" id="RFXN01000131">
    <property type="protein sequence ID" value="NBR94412.1"/>
    <property type="molecule type" value="Genomic_DNA"/>
</dbReference>
<evidence type="ECO:0000256" key="1">
    <source>
        <dbReference type="ARBA" id="ARBA00022679"/>
    </source>
</evidence>
<dbReference type="SUPFAM" id="SSF52374">
    <property type="entry name" value="Nucleotidylyl transferase"/>
    <property type="match status" value="1"/>
</dbReference>
<evidence type="ECO:0000256" key="2">
    <source>
        <dbReference type="ARBA" id="ARBA00022695"/>
    </source>
</evidence>
<dbReference type="Proteomes" id="UP000740727">
    <property type="component" value="Unassembled WGS sequence"/>
</dbReference>
<feature type="domain" description="Cytidyltransferase-like" evidence="3">
    <location>
        <begin position="23"/>
        <end position="155"/>
    </location>
</feature>
<name>A0A965GDL9_9PROT</name>
<keyword evidence="2" id="KW-0548">Nucleotidyltransferase</keyword>
<evidence type="ECO:0000313" key="4">
    <source>
        <dbReference type="EMBL" id="NBR94412.1"/>
    </source>
</evidence>
<gene>
    <name evidence="4" type="ORF">EBT44_06285</name>
</gene>
<evidence type="ECO:0000313" key="5">
    <source>
        <dbReference type="Proteomes" id="UP000740727"/>
    </source>
</evidence>
<accession>A0A965GDL9</accession>
<dbReference type="GO" id="GO:0016779">
    <property type="term" value="F:nucleotidyltransferase activity"/>
    <property type="evidence" value="ECO:0007669"/>
    <property type="project" value="UniProtKB-KW"/>
</dbReference>
<comment type="caution">
    <text evidence="4">The sequence shown here is derived from an EMBL/GenBank/DDBJ whole genome shotgun (WGS) entry which is preliminary data.</text>
</comment>
<organism evidence="4 5">
    <name type="scientific">Candidatus Fonsibacter lacus</name>
    <dbReference type="NCBI Taxonomy" id="2576439"/>
    <lineage>
        <taxon>Bacteria</taxon>
        <taxon>Pseudomonadati</taxon>
        <taxon>Pseudomonadota</taxon>
        <taxon>Alphaproteobacteria</taxon>
        <taxon>Candidatus Pelagibacterales</taxon>
        <taxon>Candidatus Pelagibacterales incertae sedis</taxon>
        <taxon>Candidatus Fonsibacter</taxon>
    </lineage>
</organism>
<dbReference type="AlphaFoldDB" id="A0A965GDL9"/>
<dbReference type="NCBIfam" id="TIGR00125">
    <property type="entry name" value="cyt_tran_rel"/>
    <property type="match status" value="1"/>
</dbReference>
<sequence>MAYVDHQVDLFEFKIGITMRVIYTGGTFDLFHAGHVSFLRKCRELAGSDGHVIVAVNRDAFVARYKRPPIMTLDERIACLRAVTYVNTVVVNIGDEDSKQAIECVRPTHLVIGDDWKDRDYHGQMRFTKEWLEDRGIELVYVPYTTGISTTELLQRHRA</sequence>
<dbReference type="Gene3D" id="3.40.50.620">
    <property type="entry name" value="HUPs"/>
    <property type="match status" value="1"/>
</dbReference>
<proteinExistence type="predicted"/>
<dbReference type="PANTHER" id="PTHR43793">
    <property type="entry name" value="FAD SYNTHASE"/>
    <property type="match status" value="1"/>
</dbReference>
<dbReference type="PANTHER" id="PTHR43793:SF1">
    <property type="entry name" value="FAD SYNTHASE"/>
    <property type="match status" value="1"/>
</dbReference>